<accession>A0A9Q8ZUC0</accession>
<evidence type="ECO:0000313" key="2">
    <source>
        <dbReference type="EMBL" id="USS89550.1"/>
    </source>
</evidence>
<feature type="domain" description="Methyltransferase small" evidence="1">
    <location>
        <begin position="21"/>
        <end position="176"/>
    </location>
</feature>
<keyword evidence="3" id="KW-1185">Reference proteome</keyword>
<reference evidence="2" key="1">
    <citation type="submission" date="2022-05" db="EMBL/GenBank/DDBJ databases">
        <authorList>
            <person name="Oliphant S.A."/>
            <person name="Watson-Haigh N.S."/>
            <person name="Sumby K.M."/>
            <person name="Gardner J.M."/>
            <person name="Jiranek V."/>
        </authorList>
    </citation>
    <scope>NUCLEOTIDE SEQUENCE</scope>
    <source>
        <strain evidence="2">KI4_B1</strain>
    </source>
</reference>
<dbReference type="AlphaFoldDB" id="A0A9Q8ZUC0"/>
<dbReference type="Proteomes" id="UP001055911">
    <property type="component" value="Chromosome"/>
</dbReference>
<dbReference type="PANTHER" id="PTHR47739:SF1">
    <property type="entry name" value="TRNA1(VAL) (ADENINE(37)-N6)-METHYLTRANSFERASE"/>
    <property type="match status" value="1"/>
</dbReference>
<dbReference type="InterPro" id="IPR029063">
    <property type="entry name" value="SAM-dependent_MTases_sf"/>
</dbReference>
<dbReference type="CDD" id="cd02440">
    <property type="entry name" value="AdoMet_MTases"/>
    <property type="match status" value="1"/>
</dbReference>
<evidence type="ECO:0000313" key="3">
    <source>
        <dbReference type="Proteomes" id="UP001055911"/>
    </source>
</evidence>
<dbReference type="Pfam" id="PF05175">
    <property type="entry name" value="MTS"/>
    <property type="match status" value="1"/>
</dbReference>
<dbReference type="InterPro" id="IPR007848">
    <property type="entry name" value="Small_mtfrase_dom"/>
</dbReference>
<dbReference type="PANTHER" id="PTHR47739">
    <property type="entry name" value="TRNA1(VAL) (ADENINE(37)-N6)-METHYLTRANSFERASE"/>
    <property type="match status" value="1"/>
</dbReference>
<proteinExistence type="predicted"/>
<protein>
    <submittedName>
        <fullName evidence="2">tRNA1(Val) (Adenine(37)-N6)-methyltransferase</fullName>
    </submittedName>
</protein>
<dbReference type="InterPro" id="IPR050210">
    <property type="entry name" value="tRNA_Adenine-N(6)_MTase"/>
</dbReference>
<dbReference type="EMBL" id="CP097119">
    <property type="protein sequence ID" value="USS89550.1"/>
    <property type="molecule type" value="Genomic_DNA"/>
</dbReference>
<gene>
    <name evidence="2" type="ORF">M3M40_01820</name>
</gene>
<sequence length="250" mass="27991">MEQVQLRPDERIDQLYRNHIQIIQSDAVFSFSLDAVMLAHFANVKRSAKAQIVDLCAGNGAVGLFLSQKTHGQITEVEIQSRLCDMAERSVQLNQLEQQVRVVHADLNDSLHYFAKESVDAVTVNPPYFPVKVTSKKNPNPYLAIARHELKTNLTQVVTTASDLLKTGGKLFMVHRPDRLPEILAELQAHRLAPKEIQFVYPRADQDANMVLIAARKDGQSSGLKVRPAVVVYAGETYTPFVQELLYGSK</sequence>
<name>A0A9Q8ZUC0_9LACO</name>
<organism evidence="2 3">
    <name type="scientific">Fructilactobacillus cliffordii</name>
    <dbReference type="NCBI Taxonomy" id="2940299"/>
    <lineage>
        <taxon>Bacteria</taxon>
        <taxon>Bacillati</taxon>
        <taxon>Bacillota</taxon>
        <taxon>Bacilli</taxon>
        <taxon>Lactobacillales</taxon>
        <taxon>Lactobacillaceae</taxon>
        <taxon>Fructilactobacillus</taxon>
    </lineage>
</organism>
<dbReference type="SUPFAM" id="SSF53335">
    <property type="entry name" value="S-adenosyl-L-methionine-dependent methyltransferases"/>
    <property type="match status" value="1"/>
</dbReference>
<dbReference type="GO" id="GO:0008168">
    <property type="term" value="F:methyltransferase activity"/>
    <property type="evidence" value="ECO:0007669"/>
    <property type="project" value="InterPro"/>
</dbReference>
<dbReference type="RefSeq" id="WP_252767100.1">
    <property type="nucleotide sequence ID" value="NZ_CP097119.1"/>
</dbReference>
<evidence type="ECO:0000259" key="1">
    <source>
        <dbReference type="Pfam" id="PF05175"/>
    </source>
</evidence>
<dbReference type="Gene3D" id="3.40.50.150">
    <property type="entry name" value="Vaccinia Virus protein VP39"/>
    <property type="match status" value="1"/>
</dbReference>